<feature type="transmembrane region" description="Helical" evidence="7">
    <location>
        <begin position="102"/>
        <end position="122"/>
    </location>
</feature>
<feature type="transmembrane region" description="Helical" evidence="7">
    <location>
        <begin position="191"/>
        <end position="212"/>
    </location>
</feature>
<dbReference type="NCBIfam" id="TIGR00711">
    <property type="entry name" value="efflux_EmrB"/>
    <property type="match status" value="1"/>
</dbReference>
<name>A0A3P1WW30_9ACTN</name>
<evidence type="ECO:0000313" key="9">
    <source>
        <dbReference type="EMBL" id="RRD49620.1"/>
    </source>
</evidence>
<evidence type="ECO:0000256" key="7">
    <source>
        <dbReference type="SAM" id="Phobius"/>
    </source>
</evidence>
<evidence type="ECO:0000256" key="4">
    <source>
        <dbReference type="ARBA" id="ARBA00022692"/>
    </source>
</evidence>
<dbReference type="AlphaFoldDB" id="A0A3P1WW30"/>
<evidence type="ECO:0000313" key="10">
    <source>
        <dbReference type="Proteomes" id="UP000280935"/>
    </source>
</evidence>
<organism evidence="9 10">
    <name type="scientific">Arachnia propionica</name>
    <dbReference type="NCBI Taxonomy" id="1750"/>
    <lineage>
        <taxon>Bacteria</taxon>
        <taxon>Bacillati</taxon>
        <taxon>Actinomycetota</taxon>
        <taxon>Actinomycetes</taxon>
        <taxon>Propionibacteriales</taxon>
        <taxon>Propionibacteriaceae</taxon>
        <taxon>Arachnia</taxon>
    </lineage>
</organism>
<gene>
    <name evidence="9" type="ORF">EII35_07680</name>
</gene>
<feature type="transmembrane region" description="Helical" evidence="7">
    <location>
        <begin position="78"/>
        <end position="96"/>
    </location>
</feature>
<dbReference type="Pfam" id="PF07690">
    <property type="entry name" value="MFS_1"/>
    <property type="match status" value="1"/>
</dbReference>
<feature type="transmembrane region" description="Helical" evidence="7">
    <location>
        <begin position="421"/>
        <end position="443"/>
    </location>
</feature>
<feature type="transmembrane region" description="Helical" evidence="7">
    <location>
        <begin position="390"/>
        <end position="409"/>
    </location>
</feature>
<feature type="transmembrane region" description="Helical" evidence="7">
    <location>
        <begin position="134"/>
        <end position="155"/>
    </location>
</feature>
<evidence type="ECO:0000256" key="6">
    <source>
        <dbReference type="ARBA" id="ARBA00023136"/>
    </source>
</evidence>
<dbReference type="PROSITE" id="PS50850">
    <property type="entry name" value="MFS"/>
    <property type="match status" value="1"/>
</dbReference>
<dbReference type="GO" id="GO:0022857">
    <property type="term" value="F:transmembrane transporter activity"/>
    <property type="evidence" value="ECO:0007669"/>
    <property type="project" value="InterPro"/>
</dbReference>
<keyword evidence="5 7" id="KW-1133">Transmembrane helix</keyword>
<feature type="transmembrane region" description="Helical" evidence="7">
    <location>
        <begin position="347"/>
        <end position="369"/>
    </location>
</feature>
<dbReference type="InterPro" id="IPR036259">
    <property type="entry name" value="MFS_trans_sf"/>
</dbReference>
<dbReference type="OrthoDB" id="7375466at2"/>
<feature type="transmembrane region" description="Helical" evidence="7">
    <location>
        <begin position="290"/>
        <end position="310"/>
    </location>
</feature>
<keyword evidence="6 7" id="KW-0472">Membrane</keyword>
<dbReference type="InterPro" id="IPR020846">
    <property type="entry name" value="MFS_dom"/>
</dbReference>
<dbReference type="InterPro" id="IPR011701">
    <property type="entry name" value="MFS"/>
</dbReference>
<sequence>MKPGLSTGVMALTAGAAFIAGLDNLVVTLALPAIQRDFGLGVAGLSWTVNAYTLTFAVVMLAAAAVGERIGRRTAFQVGVGVFTAASVAVALAPGIEVLVMARAVQGIGAAILVPLSLTLLVQETVEERRPVAIAIWSAAQGLATAIGPLIGGAIVEFVGWQWAFWINVPIGLVLLLTAPRLVRDHTTGTGAFDLAGLVGLTTGVLTLVIALTAGGSPLAIGAGAWGLVSLAWFLRHIQRSRNPVIDPRVLRSKGFGLTNLTALLVTAGMFGVVFLLTQYLQKVLGYGPLQAGLLTLPWTLLPVLAAPVAGQLVTKVGTKAILTFGALLQATSLVLFGLVLRPDVPYLLLLPGLLLAGLGMGAFFAVLATQALRFVATKDEGIASGINNFVRELGVLIGVAMLTAVFMATGDQADATRFTVGLVVSLWVGAAVLTLAVVVSLLTPEPADSPTA</sequence>
<dbReference type="EMBL" id="RQYT01000014">
    <property type="protein sequence ID" value="RRD49620.1"/>
    <property type="molecule type" value="Genomic_DNA"/>
</dbReference>
<protein>
    <submittedName>
        <fullName evidence="9">DHA2 family efflux MFS transporter permease subunit</fullName>
    </submittedName>
</protein>
<dbReference type="SUPFAM" id="SSF103473">
    <property type="entry name" value="MFS general substrate transporter"/>
    <property type="match status" value="1"/>
</dbReference>
<feature type="transmembrane region" description="Helical" evidence="7">
    <location>
        <begin position="40"/>
        <end position="66"/>
    </location>
</feature>
<evidence type="ECO:0000259" key="8">
    <source>
        <dbReference type="PROSITE" id="PS50850"/>
    </source>
</evidence>
<evidence type="ECO:0000256" key="1">
    <source>
        <dbReference type="ARBA" id="ARBA00004651"/>
    </source>
</evidence>
<keyword evidence="2" id="KW-0813">Transport</keyword>
<keyword evidence="3" id="KW-1003">Cell membrane</keyword>
<dbReference type="PRINTS" id="PR01036">
    <property type="entry name" value="TCRTETB"/>
</dbReference>
<dbReference type="PANTHER" id="PTHR42718:SF42">
    <property type="entry name" value="EXPORT PROTEIN"/>
    <property type="match status" value="1"/>
</dbReference>
<dbReference type="Proteomes" id="UP000280935">
    <property type="component" value="Unassembled WGS sequence"/>
</dbReference>
<dbReference type="GO" id="GO:0005886">
    <property type="term" value="C:plasma membrane"/>
    <property type="evidence" value="ECO:0007669"/>
    <property type="project" value="UniProtKB-SubCell"/>
</dbReference>
<proteinExistence type="predicted"/>
<dbReference type="CDD" id="cd17321">
    <property type="entry name" value="MFS_MMR_MDR_like"/>
    <property type="match status" value="1"/>
</dbReference>
<comment type="subcellular location">
    <subcellularLocation>
        <location evidence="1">Cell membrane</location>
        <topology evidence="1">Multi-pass membrane protein</topology>
    </subcellularLocation>
</comment>
<evidence type="ECO:0000256" key="2">
    <source>
        <dbReference type="ARBA" id="ARBA00022448"/>
    </source>
</evidence>
<dbReference type="Gene3D" id="1.20.1250.20">
    <property type="entry name" value="MFS general substrate transporter like domains"/>
    <property type="match status" value="1"/>
</dbReference>
<keyword evidence="4 7" id="KW-0812">Transmembrane</keyword>
<accession>A0A3P1WW30</accession>
<dbReference type="Gene3D" id="1.20.1720.10">
    <property type="entry name" value="Multidrug resistance protein D"/>
    <property type="match status" value="1"/>
</dbReference>
<dbReference type="PANTHER" id="PTHR42718">
    <property type="entry name" value="MAJOR FACILITATOR SUPERFAMILY MULTIDRUG TRANSPORTER MFSC"/>
    <property type="match status" value="1"/>
</dbReference>
<feature type="transmembrane region" description="Helical" evidence="7">
    <location>
        <begin position="256"/>
        <end position="278"/>
    </location>
</feature>
<reference evidence="9 10" key="1">
    <citation type="submission" date="2018-11" db="EMBL/GenBank/DDBJ databases">
        <title>Genomes From Bacteria Associated with the Canine Oral Cavity: a Test Case for Automated Genome-Based Taxonomic Assignment.</title>
        <authorList>
            <person name="Coil D.A."/>
            <person name="Jospin G."/>
            <person name="Darling A.E."/>
            <person name="Wallis C."/>
            <person name="Davis I.J."/>
            <person name="Harris S."/>
            <person name="Eisen J.A."/>
            <person name="Holcombe L.J."/>
            <person name="O'Flynn C."/>
        </authorList>
    </citation>
    <scope>NUCLEOTIDE SEQUENCE [LARGE SCALE GENOMIC DNA]</scope>
    <source>
        <strain evidence="9 10">OH2822_COT-296</strain>
    </source>
</reference>
<evidence type="ECO:0000256" key="3">
    <source>
        <dbReference type="ARBA" id="ARBA00022475"/>
    </source>
</evidence>
<feature type="transmembrane region" description="Helical" evidence="7">
    <location>
        <begin position="322"/>
        <end position="341"/>
    </location>
</feature>
<comment type="caution">
    <text evidence="9">The sequence shown here is derived from an EMBL/GenBank/DDBJ whole genome shotgun (WGS) entry which is preliminary data.</text>
</comment>
<evidence type="ECO:0000256" key="5">
    <source>
        <dbReference type="ARBA" id="ARBA00022989"/>
    </source>
</evidence>
<feature type="transmembrane region" description="Helical" evidence="7">
    <location>
        <begin position="161"/>
        <end position="179"/>
    </location>
</feature>
<feature type="domain" description="Major facilitator superfamily (MFS) profile" evidence="8">
    <location>
        <begin position="9"/>
        <end position="449"/>
    </location>
</feature>
<dbReference type="RefSeq" id="WP_125227879.1">
    <property type="nucleotide sequence ID" value="NZ_RQYT01000014.1"/>
</dbReference>
<feature type="transmembrane region" description="Helical" evidence="7">
    <location>
        <begin position="218"/>
        <end position="235"/>
    </location>
</feature>
<dbReference type="InterPro" id="IPR004638">
    <property type="entry name" value="EmrB-like"/>
</dbReference>